<keyword evidence="4" id="KW-1003">Cell membrane</keyword>
<evidence type="ECO:0000256" key="10">
    <source>
        <dbReference type="ARBA" id="ARBA00023012"/>
    </source>
</evidence>
<dbReference type="GO" id="GO:0005524">
    <property type="term" value="F:ATP binding"/>
    <property type="evidence" value="ECO:0007669"/>
    <property type="project" value="UniProtKB-KW"/>
</dbReference>
<evidence type="ECO:0000256" key="11">
    <source>
        <dbReference type="ARBA" id="ARBA00023136"/>
    </source>
</evidence>
<dbReference type="InterPro" id="IPR036890">
    <property type="entry name" value="HATPase_C_sf"/>
</dbReference>
<dbReference type="InterPro" id="IPR005467">
    <property type="entry name" value="His_kinase_dom"/>
</dbReference>
<keyword evidence="7" id="KW-0547">Nucleotide-binding</keyword>
<dbReference type="InterPro" id="IPR003661">
    <property type="entry name" value="HisK_dim/P_dom"/>
</dbReference>
<evidence type="ECO:0000313" key="17">
    <source>
        <dbReference type="EMBL" id="MBB6679814.1"/>
    </source>
</evidence>
<evidence type="ECO:0000256" key="5">
    <source>
        <dbReference type="ARBA" id="ARBA00022553"/>
    </source>
</evidence>
<evidence type="ECO:0000256" key="6">
    <source>
        <dbReference type="ARBA" id="ARBA00022679"/>
    </source>
</evidence>
<dbReference type="PROSITE" id="PS50885">
    <property type="entry name" value="HAMP"/>
    <property type="match status" value="1"/>
</dbReference>
<proteinExistence type="predicted"/>
<dbReference type="InterPro" id="IPR036097">
    <property type="entry name" value="HisK_dim/P_sf"/>
</dbReference>
<evidence type="ECO:0000259" key="13">
    <source>
        <dbReference type="PROSITE" id="PS50109"/>
    </source>
</evidence>
<dbReference type="SUPFAM" id="SSF55874">
    <property type="entry name" value="ATPase domain of HSP90 chaperone/DNA topoisomerase II/histidine kinase"/>
    <property type="match status" value="1"/>
</dbReference>
<dbReference type="Gene3D" id="6.10.340.10">
    <property type="match status" value="1"/>
</dbReference>
<accession>A0A841TEW5</accession>
<evidence type="ECO:0000256" key="2">
    <source>
        <dbReference type="ARBA" id="ARBA00004651"/>
    </source>
</evidence>
<evidence type="ECO:0000256" key="1">
    <source>
        <dbReference type="ARBA" id="ARBA00000085"/>
    </source>
</evidence>
<dbReference type="CDD" id="cd00130">
    <property type="entry name" value="PAS"/>
    <property type="match status" value="1"/>
</dbReference>
<feature type="domain" description="PAC" evidence="15">
    <location>
        <begin position="485"/>
        <end position="537"/>
    </location>
</feature>
<reference evidence="17 18" key="1">
    <citation type="submission" date="2020-08" db="EMBL/GenBank/DDBJ databases">
        <title>Cohnella phylogeny.</title>
        <authorList>
            <person name="Dunlap C."/>
        </authorList>
    </citation>
    <scope>NUCLEOTIDE SEQUENCE [LARGE SCALE GENOMIC DNA]</scope>
    <source>
        <strain evidence="17 18">DSM 103658</strain>
    </source>
</reference>
<keyword evidence="8" id="KW-0418">Kinase</keyword>
<dbReference type="Gene3D" id="3.30.450.20">
    <property type="entry name" value="PAS domain"/>
    <property type="match status" value="1"/>
</dbReference>
<feature type="transmembrane region" description="Helical" evidence="12">
    <location>
        <begin position="7"/>
        <end position="28"/>
    </location>
</feature>
<dbReference type="CDD" id="cd00082">
    <property type="entry name" value="HisKA"/>
    <property type="match status" value="1"/>
</dbReference>
<evidence type="ECO:0000259" key="14">
    <source>
        <dbReference type="PROSITE" id="PS50112"/>
    </source>
</evidence>
<dbReference type="InterPro" id="IPR003594">
    <property type="entry name" value="HATPase_dom"/>
</dbReference>
<dbReference type="PROSITE" id="PS50112">
    <property type="entry name" value="PAS"/>
    <property type="match status" value="1"/>
</dbReference>
<dbReference type="SMART" id="SM00387">
    <property type="entry name" value="HATPase_c"/>
    <property type="match status" value="1"/>
</dbReference>
<keyword evidence="18" id="KW-1185">Reference proteome</keyword>
<dbReference type="NCBIfam" id="TIGR00229">
    <property type="entry name" value="sensory_box"/>
    <property type="match status" value="1"/>
</dbReference>
<dbReference type="CDD" id="cd06225">
    <property type="entry name" value="HAMP"/>
    <property type="match status" value="1"/>
</dbReference>
<dbReference type="InterPro" id="IPR000700">
    <property type="entry name" value="PAS-assoc_C"/>
</dbReference>
<dbReference type="RefSeq" id="WP_185181071.1">
    <property type="nucleotide sequence ID" value="NZ_CBCSEP010000003.1"/>
</dbReference>
<keyword evidence="6" id="KW-0808">Transferase</keyword>
<evidence type="ECO:0000256" key="7">
    <source>
        <dbReference type="ARBA" id="ARBA00022741"/>
    </source>
</evidence>
<dbReference type="InterPro" id="IPR000014">
    <property type="entry name" value="PAS"/>
</dbReference>
<dbReference type="InterPro" id="IPR004358">
    <property type="entry name" value="Sig_transdc_His_kin-like_C"/>
</dbReference>
<feature type="domain" description="Histidine kinase" evidence="13">
    <location>
        <begin position="550"/>
        <end position="756"/>
    </location>
</feature>
<dbReference type="Proteomes" id="UP000574133">
    <property type="component" value="Unassembled WGS sequence"/>
</dbReference>
<evidence type="ECO:0000259" key="16">
    <source>
        <dbReference type="PROSITE" id="PS50885"/>
    </source>
</evidence>
<comment type="caution">
    <text evidence="17">The sequence shown here is derived from an EMBL/GenBank/DDBJ whole genome shotgun (WGS) entry which is preliminary data.</text>
</comment>
<evidence type="ECO:0000256" key="3">
    <source>
        <dbReference type="ARBA" id="ARBA00012438"/>
    </source>
</evidence>
<dbReference type="Pfam" id="PF02518">
    <property type="entry name" value="HATPase_c"/>
    <property type="match status" value="1"/>
</dbReference>
<dbReference type="SMART" id="SM00304">
    <property type="entry name" value="HAMP"/>
    <property type="match status" value="1"/>
</dbReference>
<dbReference type="SMART" id="SM00388">
    <property type="entry name" value="HisKA"/>
    <property type="match status" value="1"/>
</dbReference>
<dbReference type="GO" id="GO:0000155">
    <property type="term" value="F:phosphorelay sensor kinase activity"/>
    <property type="evidence" value="ECO:0007669"/>
    <property type="project" value="InterPro"/>
</dbReference>
<keyword evidence="5" id="KW-0597">Phosphoprotein</keyword>
<evidence type="ECO:0000313" key="18">
    <source>
        <dbReference type="Proteomes" id="UP000574133"/>
    </source>
</evidence>
<dbReference type="PROSITE" id="PS50109">
    <property type="entry name" value="HIS_KIN"/>
    <property type="match status" value="1"/>
</dbReference>
<sequence>MTIKAKLSVFIFALVAVILILNISIYYVSTKSDLETRTVHQLRGIAEQVGATVQATEQASNYMESTVGLMLRNAAIAAKDRLDSRIDHVTNEQLVEVAREVGVDQISLWVRKSNGDIVIAKSSDPKELGQSAKTWDYWFTAFTQLFEKQNVTISEGQALEHYWSGPFNFATSDPSDVNKWGYYYDGTTDYIIDPFIDASVFMDFQKTAGTEAVIDKIVKDNPAVLDISGFDPQFFGRERFIQYKQGKPVFNLDVRDVVFGSYRFSDPSDAENILRASETGKIVTVQRKIGDAHILKSFIPVSEPSPYVIGFSFDGDSLRRQVNHQLTVHIMISSILAAVALFASYWLAGLMLRPVNRILSKVNEVAEGRFDSKIKVYSKDELGLLSTRINAMGDSLQHYMSRLRESAEELRHTKQYLESFVNHTSDAIHVSELDGRVMQVNHAFEAMYGWNEEEIIGVELNNVPDEHAAEYSGILETVLQGGSVADLETVRYAKNGKPFDVSLTVSSIRDERGAIVAVATISRNITVRKQTEELLRRSEKLSAVGQLAAGVAHEIRNPLTTLRGFVQLQQKQEQLAPAYLQIMLTELDRINYIVSELLVFAKPQAERFRMAPVADIIRDIALLLDSEARMNNVSIDIRCEGSLPDIRCESNQLKQVFLNLLKNGMEAMPSGGRMRVDAGVSPDGNELVLRFIDEGEGIPEEHLSRLGEPFYSTKENGNGLGLMVSQQIIANHKGEMRFESELGRGTCVEIRLPIPASGSAEPKSESCSA</sequence>
<dbReference type="SMART" id="SM00091">
    <property type="entry name" value="PAS"/>
    <property type="match status" value="1"/>
</dbReference>
<dbReference type="Pfam" id="PF08448">
    <property type="entry name" value="PAS_4"/>
    <property type="match status" value="1"/>
</dbReference>
<keyword evidence="10" id="KW-0902">Two-component regulatory system</keyword>
<dbReference type="PRINTS" id="PR00344">
    <property type="entry name" value="BCTRLSENSOR"/>
</dbReference>
<evidence type="ECO:0000256" key="12">
    <source>
        <dbReference type="SAM" id="Phobius"/>
    </source>
</evidence>
<keyword evidence="9" id="KW-0067">ATP-binding</keyword>
<dbReference type="EC" id="2.7.13.3" evidence="3"/>
<gene>
    <name evidence="17" type="ORF">H4Q31_21245</name>
</gene>
<dbReference type="PANTHER" id="PTHR43065">
    <property type="entry name" value="SENSOR HISTIDINE KINASE"/>
    <property type="match status" value="1"/>
</dbReference>
<dbReference type="SUPFAM" id="SSF55785">
    <property type="entry name" value="PYP-like sensor domain (PAS domain)"/>
    <property type="match status" value="1"/>
</dbReference>
<dbReference type="AlphaFoldDB" id="A0A841TEW5"/>
<dbReference type="SUPFAM" id="SSF47384">
    <property type="entry name" value="Homodimeric domain of signal transducing histidine kinase"/>
    <property type="match status" value="1"/>
</dbReference>
<evidence type="ECO:0000256" key="4">
    <source>
        <dbReference type="ARBA" id="ARBA00022475"/>
    </source>
</evidence>
<dbReference type="SUPFAM" id="SSF158472">
    <property type="entry name" value="HAMP domain-like"/>
    <property type="match status" value="1"/>
</dbReference>
<dbReference type="Pfam" id="PF00512">
    <property type="entry name" value="HisKA"/>
    <property type="match status" value="1"/>
</dbReference>
<dbReference type="PANTHER" id="PTHR43065:SF34">
    <property type="entry name" value="SPORULATION KINASE A"/>
    <property type="match status" value="1"/>
</dbReference>
<organism evidence="17 18">
    <name type="scientific">Cohnella lubricantis</name>
    <dbReference type="NCBI Taxonomy" id="2163172"/>
    <lineage>
        <taxon>Bacteria</taxon>
        <taxon>Bacillati</taxon>
        <taxon>Bacillota</taxon>
        <taxon>Bacilli</taxon>
        <taxon>Bacillales</taxon>
        <taxon>Paenibacillaceae</taxon>
        <taxon>Cohnella</taxon>
    </lineage>
</organism>
<keyword evidence="12" id="KW-0812">Transmembrane</keyword>
<name>A0A841TEW5_9BACL</name>
<comment type="subcellular location">
    <subcellularLocation>
        <location evidence="2">Cell membrane</location>
        <topology evidence="2">Multi-pass membrane protein</topology>
    </subcellularLocation>
</comment>
<feature type="transmembrane region" description="Helical" evidence="12">
    <location>
        <begin position="326"/>
        <end position="348"/>
    </location>
</feature>
<dbReference type="Gene3D" id="1.10.287.130">
    <property type="match status" value="1"/>
</dbReference>
<dbReference type="InterPro" id="IPR003660">
    <property type="entry name" value="HAMP_dom"/>
</dbReference>
<evidence type="ECO:0000259" key="15">
    <source>
        <dbReference type="PROSITE" id="PS50113"/>
    </source>
</evidence>
<dbReference type="PROSITE" id="PS50113">
    <property type="entry name" value="PAC"/>
    <property type="match status" value="1"/>
</dbReference>
<dbReference type="CDD" id="cd00075">
    <property type="entry name" value="HATPase"/>
    <property type="match status" value="1"/>
</dbReference>
<dbReference type="InterPro" id="IPR035965">
    <property type="entry name" value="PAS-like_dom_sf"/>
</dbReference>
<protein>
    <recommendedName>
        <fullName evidence="3">histidine kinase</fullName>
        <ecNumber evidence="3">2.7.13.3</ecNumber>
    </recommendedName>
</protein>
<keyword evidence="11 12" id="KW-0472">Membrane</keyword>
<dbReference type="GO" id="GO:0005886">
    <property type="term" value="C:plasma membrane"/>
    <property type="evidence" value="ECO:0007669"/>
    <property type="project" value="UniProtKB-SubCell"/>
</dbReference>
<evidence type="ECO:0000256" key="9">
    <source>
        <dbReference type="ARBA" id="ARBA00022840"/>
    </source>
</evidence>
<dbReference type="Pfam" id="PF00672">
    <property type="entry name" value="HAMP"/>
    <property type="match status" value="1"/>
</dbReference>
<evidence type="ECO:0000256" key="8">
    <source>
        <dbReference type="ARBA" id="ARBA00022777"/>
    </source>
</evidence>
<feature type="domain" description="PAS" evidence="14">
    <location>
        <begin position="413"/>
        <end position="482"/>
    </location>
</feature>
<dbReference type="EMBL" id="JACJVN010000114">
    <property type="protein sequence ID" value="MBB6679814.1"/>
    <property type="molecule type" value="Genomic_DNA"/>
</dbReference>
<dbReference type="InterPro" id="IPR013656">
    <property type="entry name" value="PAS_4"/>
</dbReference>
<keyword evidence="12" id="KW-1133">Transmembrane helix</keyword>
<dbReference type="Gene3D" id="3.30.565.10">
    <property type="entry name" value="Histidine kinase-like ATPase, C-terminal domain"/>
    <property type="match status" value="1"/>
</dbReference>
<comment type="catalytic activity">
    <reaction evidence="1">
        <text>ATP + protein L-histidine = ADP + protein N-phospho-L-histidine.</text>
        <dbReference type="EC" id="2.7.13.3"/>
    </reaction>
</comment>
<feature type="domain" description="HAMP" evidence="16">
    <location>
        <begin position="349"/>
        <end position="401"/>
    </location>
</feature>